<dbReference type="EMBL" id="BPLR01016609">
    <property type="protein sequence ID" value="GIY85042.1"/>
    <property type="molecule type" value="Genomic_DNA"/>
</dbReference>
<sequence length="253" mass="29483">MPPFIFASTKNLHGKAVRLQKPFLHQPLFNEDIPFPFVFETPGAKRETALKLKYGHQYLCSNLSLALNCMKKTLATNLLRMSFKPASESLLSRAFRFERSKSFLHLSADLPFSPRRFRNKRGRHLKFAEQSFFGLGDQKFSASFGRFTVLPRAFWKQEGKEQKKGDIVTVRQKKKERHLKSLLSRVFGLRDQKSILASSADLLFCPERFGNKRERSSLNIKIFAPYCFSMQVFGRSKKKRRHRKSSEKKRKAE</sequence>
<proteinExistence type="predicted"/>
<name>A0AAV4WQC2_CAEEX</name>
<dbReference type="Proteomes" id="UP001054945">
    <property type="component" value="Unassembled WGS sequence"/>
</dbReference>
<organism evidence="1 2">
    <name type="scientific">Caerostris extrusa</name>
    <name type="common">Bark spider</name>
    <name type="synonym">Caerostris bankana</name>
    <dbReference type="NCBI Taxonomy" id="172846"/>
    <lineage>
        <taxon>Eukaryota</taxon>
        <taxon>Metazoa</taxon>
        <taxon>Ecdysozoa</taxon>
        <taxon>Arthropoda</taxon>
        <taxon>Chelicerata</taxon>
        <taxon>Arachnida</taxon>
        <taxon>Araneae</taxon>
        <taxon>Araneomorphae</taxon>
        <taxon>Entelegynae</taxon>
        <taxon>Araneoidea</taxon>
        <taxon>Araneidae</taxon>
        <taxon>Caerostris</taxon>
    </lineage>
</organism>
<gene>
    <name evidence="1" type="ORF">CEXT_291291</name>
</gene>
<keyword evidence="2" id="KW-1185">Reference proteome</keyword>
<evidence type="ECO:0008006" key="3">
    <source>
        <dbReference type="Google" id="ProtNLM"/>
    </source>
</evidence>
<comment type="caution">
    <text evidence="1">The sequence shown here is derived from an EMBL/GenBank/DDBJ whole genome shotgun (WGS) entry which is preliminary data.</text>
</comment>
<evidence type="ECO:0000313" key="1">
    <source>
        <dbReference type="EMBL" id="GIY85042.1"/>
    </source>
</evidence>
<accession>A0AAV4WQC2</accession>
<dbReference type="AlphaFoldDB" id="A0AAV4WQC2"/>
<evidence type="ECO:0000313" key="2">
    <source>
        <dbReference type="Proteomes" id="UP001054945"/>
    </source>
</evidence>
<protein>
    <recommendedName>
        <fullName evidence="3">Ribosomal protein S1</fullName>
    </recommendedName>
</protein>
<reference evidence="1 2" key="1">
    <citation type="submission" date="2021-06" db="EMBL/GenBank/DDBJ databases">
        <title>Caerostris extrusa draft genome.</title>
        <authorList>
            <person name="Kono N."/>
            <person name="Arakawa K."/>
        </authorList>
    </citation>
    <scope>NUCLEOTIDE SEQUENCE [LARGE SCALE GENOMIC DNA]</scope>
</reference>